<dbReference type="PANTHER" id="PTHR24148">
    <property type="entry name" value="ANKYRIN REPEAT DOMAIN-CONTAINING PROTEIN 39 HOMOLOG-RELATED"/>
    <property type="match status" value="1"/>
</dbReference>
<gene>
    <name evidence="2" type="ORF">B0I35DRAFT_470515</name>
</gene>
<dbReference type="PANTHER" id="PTHR24148:SF82">
    <property type="entry name" value="HETEROKARYON INCOMPATIBILITY DOMAIN-CONTAINING PROTEIN"/>
    <property type="match status" value="1"/>
</dbReference>
<reference evidence="2" key="1">
    <citation type="journal article" date="2021" name="Nat. Commun.">
        <title>Genetic determinants of endophytism in the Arabidopsis root mycobiome.</title>
        <authorList>
            <person name="Mesny F."/>
            <person name="Miyauchi S."/>
            <person name="Thiergart T."/>
            <person name="Pickel B."/>
            <person name="Atanasova L."/>
            <person name="Karlsson M."/>
            <person name="Huettel B."/>
            <person name="Barry K.W."/>
            <person name="Haridas S."/>
            <person name="Chen C."/>
            <person name="Bauer D."/>
            <person name="Andreopoulos W."/>
            <person name="Pangilinan J."/>
            <person name="LaButti K."/>
            <person name="Riley R."/>
            <person name="Lipzen A."/>
            <person name="Clum A."/>
            <person name="Drula E."/>
            <person name="Henrissat B."/>
            <person name="Kohler A."/>
            <person name="Grigoriev I.V."/>
            <person name="Martin F.M."/>
            <person name="Hacquard S."/>
        </authorList>
    </citation>
    <scope>NUCLEOTIDE SEQUENCE</scope>
    <source>
        <strain evidence="2">MPI-CAGE-CH-0235</strain>
    </source>
</reference>
<evidence type="ECO:0000313" key="2">
    <source>
        <dbReference type="EMBL" id="KAH7310685.1"/>
    </source>
</evidence>
<protein>
    <submittedName>
        <fullName evidence="2">Heterokaryon incompatibility protein-domain-containing protein</fullName>
    </submittedName>
</protein>
<dbReference type="InterPro" id="IPR052895">
    <property type="entry name" value="HetReg/Transcr_Mod"/>
</dbReference>
<evidence type="ECO:0000313" key="3">
    <source>
        <dbReference type="Proteomes" id="UP000813444"/>
    </source>
</evidence>
<dbReference type="InterPro" id="IPR010730">
    <property type="entry name" value="HET"/>
</dbReference>
<evidence type="ECO:0000259" key="1">
    <source>
        <dbReference type="Pfam" id="PF06985"/>
    </source>
</evidence>
<accession>A0A8K0WN34</accession>
<proteinExistence type="predicted"/>
<sequence length="696" mass="79142">MEGLQRLDIQSQDGVDIIYKDTSLLNPSIQEIRVIHLLSGSDDAPINCTLHKTALKAYPTPDYHALSYTWGDANDRREIILNGYVVTVTFNLYSALRRLRREEGTEVLWADAVCINQLDLDERAQQVGMMGEIYSLCTSTTVWLGEPSEEFMPTYANHWFGDERDDDSIAWLWDNFYDYATKPDFDVSDSSSVDWVFHGIAAIRMLSNGHLDDHPLFTDHTGDDFAYPLGYNEYCHQMAKALQPFIDSPWWTRVWTVQESTLPSAASLIYGPVSVDLSLLVNSFESLASHMLADCCSKNFSHSNPKMRSSIRKLGKEIKNIQLLRSSRQDGSTVELWEALVRFRERHATDDRDKIYGVLGMINAWPSEPVIPNYRTTAEKVYCEAALSTAMGKKSLLPLQYPLQRHMYPSLPSWALDWTAPSGLSDQVNMYQFTQDLFQLFKQTKEPCHIVPLANNSVLQVKGRRCDRIASVGALCWQNQSLAWSKEKRQTYCDWFRLAKLHEDPGRLYKTGCTYFEAFWRCLCWSLVLSMRSDGQAGHSKYSGTEPYEPFVAYCRSSLKSIFHPEGLSVEDRRAVLELEPRFAVPDDHKWNEHTASSFLAEQLINGLTVNTVMYVTEAGYLGIGPADTQVGDEVWCLFGGWMPFILRPTGEARELIEGEGEVPLWKVLGICYTHGIMNGEVADNEEIPIETLHLA</sequence>
<dbReference type="AlphaFoldDB" id="A0A8K0WN34"/>
<dbReference type="Pfam" id="PF26639">
    <property type="entry name" value="Het-6_barrel"/>
    <property type="match status" value="1"/>
</dbReference>
<name>A0A8K0WN34_9HYPO</name>
<organism evidence="2 3">
    <name type="scientific">Stachybotrys elegans</name>
    <dbReference type="NCBI Taxonomy" id="80388"/>
    <lineage>
        <taxon>Eukaryota</taxon>
        <taxon>Fungi</taxon>
        <taxon>Dikarya</taxon>
        <taxon>Ascomycota</taxon>
        <taxon>Pezizomycotina</taxon>
        <taxon>Sordariomycetes</taxon>
        <taxon>Hypocreomycetidae</taxon>
        <taxon>Hypocreales</taxon>
        <taxon>Stachybotryaceae</taxon>
        <taxon>Stachybotrys</taxon>
    </lineage>
</organism>
<dbReference type="Pfam" id="PF06985">
    <property type="entry name" value="HET"/>
    <property type="match status" value="1"/>
</dbReference>
<comment type="caution">
    <text evidence="2">The sequence shown here is derived from an EMBL/GenBank/DDBJ whole genome shotgun (WGS) entry which is preliminary data.</text>
</comment>
<feature type="domain" description="Heterokaryon incompatibility" evidence="1">
    <location>
        <begin position="63"/>
        <end position="259"/>
    </location>
</feature>
<keyword evidence="3" id="KW-1185">Reference proteome</keyword>
<dbReference type="OrthoDB" id="2157530at2759"/>
<dbReference type="Proteomes" id="UP000813444">
    <property type="component" value="Unassembled WGS sequence"/>
</dbReference>
<dbReference type="EMBL" id="JAGPNK010000012">
    <property type="protein sequence ID" value="KAH7310685.1"/>
    <property type="molecule type" value="Genomic_DNA"/>
</dbReference>